<dbReference type="EMBL" id="BAABHK010000024">
    <property type="protein sequence ID" value="GAA4638852.1"/>
    <property type="molecule type" value="Genomic_DNA"/>
</dbReference>
<gene>
    <name evidence="1" type="ORF">GCM10023196_098200</name>
</gene>
<dbReference type="Proteomes" id="UP001501442">
    <property type="component" value="Unassembled WGS sequence"/>
</dbReference>
<keyword evidence="2" id="KW-1185">Reference proteome</keyword>
<accession>A0ABP8UT25</accession>
<evidence type="ECO:0000313" key="1">
    <source>
        <dbReference type="EMBL" id="GAA4638852.1"/>
    </source>
</evidence>
<name>A0ABP8UT25_9ACTN</name>
<organism evidence="1 2">
    <name type="scientific">Actinoallomurus vinaceus</name>
    <dbReference type="NCBI Taxonomy" id="1080074"/>
    <lineage>
        <taxon>Bacteria</taxon>
        <taxon>Bacillati</taxon>
        <taxon>Actinomycetota</taxon>
        <taxon>Actinomycetes</taxon>
        <taxon>Streptosporangiales</taxon>
        <taxon>Thermomonosporaceae</taxon>
        <taxon>Actinoallomurus</taxon>
    </lineage>
</organism>
<protein>
    <submittedName>
        <fullName evidence="1">Uncharacterized protein</fullName>
    </submittedName>
</protein>
<comment type="caution">
    <text evidence="1">The sequence shown here is derived from an EMBL/GenBank/DDBJ whole genome shotgun (WGS) entry which is preliminary data.</text>
</comment>
<reference evidence="2" key="1">
    <citation type="journal article" date="2019" name="Int. J. Syst. Evol. Microbiol.">
        <title>The Global Catalogue of Microorganisms (GCM) 10K type strain sequencing project: providing services to taxonomists for standard genome sequencing and annotation.</title>
        <authorList>
            <consortium name="The Broad Institute Genomics Platform"/>
            <consortium name="The Broad Institute Genome Sequencing Center for Infectious Disease"/>
            <person name="Wu L."/>
            <person name="Ma J."/>
        </authorList>
    </citation>
    <scope>NUCLEOTIDE SEQUENCE [LARGE SCALE GENOMIC DNA]</scope>
    <source>
        <strain evidence="2">JCM 17939</strain>
    </source>
</reference>
<evidence type="ECO:0000313" key="2">
    <source>
        <dbReference type="Proteomes" id="UP001501442"/>
    </source>
</evidence>
<proteinExistence type="predicted"/>
<sequence>MSIEPSYDAADVRWQLAGYPVREGPPTIFPITAEQLDQIRDMLDRGPEWDVDWYPVEADMWPRLREVLGCARPNRRLVWFLETAAAEA</sequence>